<evidence type="ECO:0000256" key="2">
    <source>
        <dbReference type="SAM" id="SignalP"/>
    </source>
</evidence>
<dbReference type="GeneID" id="70190815"/>
<dbReference type="PANTHER" id="PTHR45964:SF9">
    <property type="entry name" value="SULFOTRANSFERASE"/>
    <property type="match status" value="1"/>
</dbReference>
<reference evidence="4" key="1">
    <citation type="journal article" date="2021" name="Nat. Commun.">
        <title>Genetic determinants of endophytism in the Arabidopsis root mycobiome.</title>
        <authorList>
            <person name="Mesny F."/>
            <person name="Miyauchi S."/>
            <person name="Thiergart T."/>
            <person name="Pickel B."/>
            <person name="Atanasova L."/>
            <person name="Karlsson M."/>
            <person name="Huettel B."/>
            <person name="Barry K.W."/>
            <person name="Haridas S."/>
            <person name="Chen C."/>
            <person name="Bauer D."/>
            <person name="Andreopoulos W."/>
            <person name="Pangilinan J."/>
            <person name="LaButti K."/>
            <person name="Riley R."/>
            <person name="Lipzen A."/>
            <person name="Clum A."/>
            <person name="Drula E."/>
            <person name="Henrissat B."/>
            <person name="Kohler A."/>
            <person name="Grigoriev I.V."/>
            <person name="Martin F.M."/>
            <person name="Hacquard S."/>
        </authorList>
    </citation>
    <scope>NUCLEOTIDE SEQUENCE</scope>
    <source>
        <strain evidence="4">MPI-CAGE-CH-0230</strain>
    </source>
</reference>
<dbReference type="SMART" id="SM00321">
    <property type="entry name" value="WSC"/>
    <property type="match status" value="1"/>
</dbReference>
<dbReference type="InterPro" id="IPR002889">
    <property type="entry name" value="WSC_carb-bd"/>
</dbReference>
<protein>
    <submittedName>
        <fullName evidence="4">WSC domain-containing protein</fullName>
    </submittedName>
</protein>
<feature type="chain" id="PRO_5040322778" evidence="2">
    <location>
        <begin position="22"/>
        <end position="227"/>
    </location>
</feature>
<keyword evidence="2" id="KW-0732">Signal</keyword>
<evidence type="ECO:0000313" key="5">
    <source>
        <dbReference type="Proteomes" id="UP000756346"/>
    </source>
</evidence>
<evidence type="ECO:0000256" key="1">
    <source>
        <dbReference type="ARBA" id="ARBA00022737"/>
    </source>
</evidence>
<evidence type="ECO:0000259" key="3">
    <source>
        <dbReference type="PROSITE" id="PS51212"/>
    </source>
</evidence>
<name>A0A9P8XY35_9PEZI</name>
<keyword evidence="1" id="KW-0677">Repeat</keyword>
<keyword evidence="5" id="KW-1185">Reference proteome</keyword>
<gene>
    <name evidence="4" type="ORF">B0I36DRAFT_388781</name>
</gene>
<dbReference type="RefSeq" id="XP_046006879.1">
    <property type="nucleotide sequence ID" value="XM_046161269.1"/>
</dbReference>
<dbReference type="InterPro" id="IPR051589">
    <property type="entry name" value="Sialate-O-sulfotransferase"/>
</dbReference>
<dbReference type="PROSITE" id="PS51212">
    <property type="entry name" value="WSC"/>
    <property type="match status" value="1"/>
</dbReference>
<evidence type="ECO:0000313" key="4">
    <source>
        <dbReference type="EMBL" id="KAH7018612.1"/>
    </source>
</evidence>
<dbReference type="Pfam" id="PF01822">
    <property type="entry name" value="WSC"/>
    <property type="match status" value="1"/>
</dbReference>
<dbReference type="AlphaFoldDB" id="A0A9P8XY35"/>
<dbReference type="OrthoDB" id="5985073at2759"/>
<feature type="domain" description="WSC" evidence="3">
    <location>
        <begin position="40"/>
        <end position="133"/>
    </location>
</feature>
<dbReference type="Proteomes" id="UP000756346">
    <property type="component" value="Unassembled WGS sequence"/>
</dbReference>
<feature type="signal peptide" evidence="2">
    <location>
        <begin position="1"/>
        <end position="21"/>
    </location>
</feature>
<organism evidence="4 5">
    <name type="scientific">Microdochium trichocladiopsis</name>
    <dbReference type="NCBI Taxonomy" id="1682393"/>
    <lineage>
        <taxon>Eukaryota</taxon>
        <taxon>Fungi</taxon>
        <taxon>Dikarya</taxon>
        <taxon>Ascomycota</taxon>
        <taxon>Pezizomycotina</taxon>
        <taxon>Sordariomycetes</taxon>
        <taxon>Xylariomycetidae</taxon>
        <taxon>Xylariales</taxon>
        <taxon>Microdochiaceae</taxon>
        <taxon>Microdochium</taxon>
    </lineage>
</organism>
<dbReference type="EMBL" id="JAGTJQ010000011">
    <property type="protein sequence ID" value="KAH7018612.1"/>
    <property type="molecule type" value="Genomic_DNA"/>
</dbReference>
<accession>A0A9P8XY35</accession>
<proteinExistence type="predicted"/>
<sequence>MFISNQALAIALLAGSPLTQAGSPHILRQAPANPSALPAGWSYTGCYVDDVNSRLLTGAYQPSYVFSRAEVCIAFCTGQGFPVAGLENGGECFCAPSLPASAVADQAGCTTPCRGLASQACGAPNRLTVYTGVVPSPTSIAPPSPTSSCPAGKQNNLCCRGVDRWTSSPYNFGTLCGYFPPDPLEFVGNVCTPKDPNAPCPDYQRVEGCCAGLWPGDCSMGTNCQKM</sequence>
<dbReference type="PANTHER" id="PTHR45964">
    <property type="entry name" value="WSCD FAMILY MEMBER CG9164"/>
    <property type="match status" value="1"/>
</dbReference>
<comment type="caution">
    <text evidence="4">The sequence shown here is derived from an EMBL/GenBank/DDBJ whole genome shotgun (WGS) entry which is preliminary data.</text>
</comment>